<evidence type="ECO:0000256" key="9">
    <source>
        <dbReference type="ARBA" id="ARBA00023136"/>
    </source>
</evidence>
<evidence type="ECO:0000256" key="8">
    <source>
        <dbReference type="ARBA" id="ARBA00022989"/>
    </source>
</evidence>
<dbReference type="SMART" id="SM00744">
    <property type="entry name" value="RINGv"/>
    <property type="match status" value="1"/>
</dbReference>
<dbReference type="GO" id="GO:0004842">
    <property type="term" value="F:ubiquitin-protein transferase activity"/>
    <property type="evidence" value="ECO:0007669"/>
    <property type="project" value="TreeGrafter"/>
</dbReference>
<feature type="transmembrane region" description="Helical" evidence="11">
    <location>
        <begin position="329"/>
        <end position="349"/>
    </location>
</feature>
<keyword evidence="4" id="KW-0479">Metal-binding</keyword>
<evidence type="ECO:0000256" key="4">
    <source>
        <dbReference type="ARBA" id="ARBA00022723"/>
    </source>
</evidence>
<dbReference type="PANTHER" id="PTHR46065">
    <property type="entry name" value="E3 UBIQUITIN-PROTEIN LIGASE MARCH 2/3 FAMILY MEMBER"/>
    <property type="match status" value="1"/>
</dbReference>
<keyword evidence="8 11" id="KW-1133">Transmembrane helix</keyword>
<accession>A0A6S7FEX8</accession>
<keyword evidence="5" id="KW-0863">Zinc-finger</keyword>
<dbReference type="EMBL" id="CACRXK020000001">
    <property type="protein sequence ID" value="CAB3976542.1"/>
    <property type="molecule type" value="Genomic_DNA"/>
</dbReference>
<evidence type="ECO:0000256" key="10">
    <source>
        <dbReference type="SAM" id="MobiDB-lite"/>
    </source>
</evidence>
<dbReference type="InterPro" id="IPR013083">
    <property type="entry name" value="Znf_RING/FYVE/PHD"/>
</dbReference>
<organism evidence="12 13">
    <name type="scientific">Paramuricea clavata</name>
    <name type="common">Red gorgonian</name>
    <name type="synonym">Violescent sea-whip</name>
    <dbReference type="NCBI Taxonomy" id="317549"/>
    <lineage>
        <taxon>Eukaryota</taxon>
        <taxon>Metazoa</taxon>
        <taxon>Cnidaria</taxon>
        <taxon>Anthozoa</taxon>
        <taxon>Octocorallia</taxon>
        <taxon>Malacalcyonacea</taxon>
        <taxon>Plexauridae</taxon>
        <taxon>Paramuricea</taxon>
    </lineage>
</organism>
<gene>
    <name evidence="12" type="ORF">PACLA_8A070056</name>
</gene>
<evidence type="ECO:0000256" key="11">
    <source>
        <dbReference type="SAM" id="Phobius"/>
    </source>
</evidence>
<name>A0A6S7FEX8_PARCT</name>
<feature type="compositionally biased region" description="Basic and acidic residues" evidence="10">
    <location>
        <begin position="44"/>
        <end position="56"/>
    </location>
</feature>
<proteinExistence type="predicted"/>
<dbReference type="GO" id="GO:0016567">
    <property type="term" value="P:protein ubiquitination"/>
    <property type="evidence" value="ECO:0007669"/>
    <property type="project" value="TreeGrafter"/>
</dbReference>
<keyword evidence="6" id="KW-0833">Ubl conjugation pathway</keyword>
<keyword evidence="9 11" id="KW-0472">Membrane</keyword>
<dbReference type="Proteomes" id="UP001152795">
    <property type="component" value="Unassembled WGS sequence"/>
</dbReference>
<keyword evidence="3 11" id="KW-0812">Transmembrane</keyword>
<dbReference type="GO" id="GO:0016020">
    <property type="term" value="C:membrane"/>
    <property type="evidence" value="ECO:0007669"/>
    <property type="project" value="UniProtKB-SubCell"/>
</dbReference>
<evidence type="ECO:0000256" key="6">
    <source>
        <dbReference type="ARBA" id="ARBA00022786"/>
    </source>
</evidence>
<evidence type="ECO:0000256" key="3">
    <source>
        <dbReference type="ARBA" id="ARBA00022692"/>
    </source>
</evidence>
<dbReference type="PROSITE" id="PS51292">
    <property type="entry name" value="ZF_RING_CH"/>
    <property type="match status" value="1"/>
</dbReference>
<dbReference type="OrthoDB" id="264354at2759"/>
<feature type="region of interest" description="Disordered" evidence="10">
    <location>
        <begin position="44"/>
        <end position="65"/>
    </location>
</feature>
<dbReference type="GO" id="GO:0016874">
    <property type="term" value="F:ligase activity"/>
    <property type="evidence" value="ECO:0007669"/>
    <property type="project" value="UniProtKB-KW"/>
</dbReference>
<evidence type="ECO:0000256" key="7">
    <source>
        <dbReference type="ARBA" id="ARBA00022833"/>
    </source>
</evidence>
<sequence>MSSKRVNESFLEGQTEETECLLNTFADVTKEFVSLEKMKNCRKDEEKLGKQGRQNEETFQIEHSAGGPEDVVILVDEIVHRNETVEATERYKATETHESSKKQREVSGSFREESKVEDGATFERFATLAEPEESENEDELHLNKKQQEGLLLYENFENEACENCFKVLEENAEQLTKLNCSEKMYTLEDPSLKETDTFDETAALKEKSCKFPHNVDLDSSGSFRASIHSLSTCQESLPSSRGCPSKRDLYLDLECRICHDAEGQDLISPCHCAGTSKWVHESCIIKWIRHTKTKQCEICTCPITVKRKKKPIDQWTRPSASCGPCNKLDIWYCFVLALCVLIIVGFVVLQSHYDVTDQVETTVIFASIYVLCGMIIMMKARYFWTWFVHRSSFWGNWKNLNEEWKIIEANEADVQSPVSPV</sequence>
<dbReference type="GO" id="GO:0008270">
    <property type="term" value="F:zinc ion binding"/>
    <property type="evidence" value="ECO:0007669"/>
    <property type="project" value="UniProtKB-KW"/>
</dbReference>
<dbReference type="CDD" id="cd16495">
    <property type="entry name" value="RING_CH-C4HC3_MARCH"/>
    <property type="match status" value="1"/>
</dbReference>
<dbReference type="SUPFAM" id="SSF57850">
    <property type="entry name" value="RING/U-box"/>
    <property type="match status" value="1"/>
</dbReference>
<feature type="region of interest" description="Disordered" evidence="10">
    <location>
        <begin position="90"/>
        <end position="113"/>
    </location>
</feature>
<evidence type="ECO:0000256" key="1">
    <source>
        <dbReference type="ARBA" id="ARBA00004141"/>
    </source>
</evidence>
<dbReference type="Pfam" id="PF12906">
    <property type="entry name" value="RINGv"/>
    <property type="match status" value="1"/>
</dbReference>
<comment type="caution">
    <text evidence="12">The sequence shown here is derived from an EMBL/GenBank/DDBJ whole genome shotgun (WGS) entry which is preliminary data.</text>
</comment>
<keyword evidence="7" id="KW-0862">Zinc</keyword>
<evidence type="ECO:0000313" key="12">
    <source>
        <dbReference type="EMBL" id="CAB3976542.1"/>
    </source>
</evidence>
<evidence type="ECO:0000313" key="13">
    <source>
        <dbReference type="Proteomes" id="UP001152795"/>
    </source>
</evidence>
<keyword evidence="2" id="KW-0808">Transferase</keyword>
<comment type="subcellular location">
    <subcellularLocation>
        <location evidence="1">Membrane</location>
        <topology evidence="1">Multi-pass membrane protein</topology>
    </subcellularLocation>
</comment>
<dbReference type="Gene3D" id="3.30.40.10">
    <property type="entry name" value="Zinc/RING finger domain, C3HC4 (zinc finger)"/>
    <property type="match status" value="1"/>
</dbReference>
<keyword evidence="13" id="KW-1185">Reference proteome</keyword>
<evidence type="ECO:0000256" key="5">
    <source>
        <dbReference type="ARBA" id="ARBA00022771"/>
    </source>
</evidence>
<dbReference type="AlphaFoldDB" id="A0A6S7FEX8"/>
<evidence type="ECO:0000256" key="2">
    <source>
        <dbReference type="ARBA" id="ARBA00022679"/>
    </source>
</evidence>
<dbReference type="PANTHER" id="PTHR46065:SF3">
    <property type="entry name" value="FI20425P1"/>
    <property type="match status" value="1"/>
</dbReference>
<feature type="transmembrane region" description="Helical" evidence="11">
    <location>
        <begin position="361"/>
        <end position="384"/>
    </location>
</feature>
<reference evidence="12" key="1">
    <citation type="submission" date="2020-04" db="EMBL/GenBank/DDBJ databases">
        <authorList>
            <person name="Alioto T."/>
            <person name="Alioto T."/>
            <person name="Gomez Garrido J."/>
        </authorList>
    </citation>
    <scope>NUCLEOTIDE SEQUENCE</scope>
    <source>
        <strain evidence="12">A484AB</strain>
    </source>
</reference>
<protein>
    <submittedName>
        <fullName evidence="12">E3 ubiquitin- ligase MARCH4-like</fullName>
    </submittedName>
</protein>
<keyword evidence="12" id="KW-0436">Ligase</keyword>
<dbReference type="InterPro" id="IPR011016">
    <property type="entry name" value="Znf_RING-CH"/>
</dbReference>